<reference evidence="1" key="1">
    <citation type="submission" date="2014-11" db="EMBL/GenBank/DDBJ databases">
        <authorList>
            <person name="Amaro Gonzalez C."/>
        </authorList>
    </citation>
    <scope>NUCLEOTIDE SEQUENCE</scope>
</reference>
<dbReference type="AlphaFoldDB" id="A0A0E9UBZ2"/>
<proteinExistence type="predicted"/>
<accession>A0A0E9UBZ2</accession>
<dbReference type="EMBL" id="GBXM01046089">
    <property type="protein sequence ID" value="JAH62488.1"/>
    <property type="molecule type" value="Transcribed_RNA"/>
</dbReference>
<organism evidence="1">
    <name type="scientific">Anguilla anguilla</name>
    <name type="common">European freshwater eel</name>
    <name type="synonym">Muraena anguilla</name>
    <dbReference type="NCBI Taxonomy" id="7936"/>
    <lineage>
        <taxon>Eukaryota</taxon>
        <taxon>Metazoa</taxon>
        <taxon>Chordata</taxon>
        <taxon>Craniata</taxon>
        <taxon>Vertebrata</taxon>
        <taxon>Euteleostomi</taxon>
        <taxon>Actinopterygii</taxon>
        <taxon>Neopterygii</taxon>
        <taxon>Teleostei</taxon>
        <taxon>Anguilliformes</taxon>
        <taxon>Anguillidae</taxon>
        <taxon>Anguilla</taxon>
    </lineage>
</organism>
<sequence length="38" mass="4099">MLGLGRPDIPGVKTVTYTEHVTINIPLHILCLGLVTRG</sequence>
<name>A0A0E9UBZ2_ANGAN</name>
<protein>
    <submittedName>
        <fullName evidence="1">Uncharacterized protein</fullName>
    </submittedName>
</protein>
<evidence type="ECO:0000313" key="1">
    <source>
        <dbReference type="EMBL" id="JAH62488.1"/>
    </source>
</evidence>
<reference evidence="1" key="2">
    <citation type="journal article" date="2015" name="Fish Shellfish Immunol.">
        <title>Early steps in the European eel (Anguilla anguilla)-Vibrio vulnificus interaction in the gills: Role of the RtxA13 toxin.</title>
        <authorList>
            <person name="Callol A."/>
            <person name="Pajuelo D."/>
            <person name="Ebbesson L."/>
            <person name="Teles M."/>
            <person name="MacKenzie S."/>
            <person name="Amaro C."/>
        </authorList>
    </citation>
    <scope>NUCLEOTIDE SEQUENCE</scope>
</reference>